<evidence type="ECO:0000256" key="1">
    <source>
        <dbReference type="ARBA" id="ARBA00023015"/>
    </source>
</evidence>
<accession>A0A4U0NAY2</accession>
<feature type="DNA-binding region" description="H-T-H motif" evidence="4">
    <location>
        <begin position="85"/>
        <end position="104"/>
    </location>
</feature>
<dbReference type="Pfam" id="PF00440">
    <property type="entry name" value="TetR_N"/>
    <property type="match status" value="1"/>
</dbReference>
<dbReference type="InterPro" id="IPR050109">
    <property type="entry name" value="HTH-type_TetR-like_transc_reg"/>
</dbReference>
<dbReference type="OrthoDB" id="3211155at2"/>
<proteinExistence type="predicted"/>
<keyword evidence="8" id="KW-1185">Reference proteome</keyword>
<gene>
    <name evidence="7" type="ORF">FCH28_21570</name>
</gene>
<keyword evidence="2 4" id="KW-0238">DNA-binding</keyword>
<feature type="domain" description="HTH tetR-type" evidence="6">
    <location>
        <begin position="62"/>
        <end position="122"/>
    </location>
</feature>
<organism evidence="7 8">
    <name type="scientific">Streptomyces piniterrae</name>
    <dbReference type="NCBI Taxonomy" id="2571125"/>
    <lineage>
        <taxon>Bacteria</taxon>
        <taxon>Bacillati</taxon>
        <taxon>Actinomycetota</taxon>
        <taxon>Actinomycetes</taxon>
        <taxon>Kitasatosporales</taxon>
        <taxon>Streptomycetaceae</taxon>
        <taxon>Streptomyces</taxon>
    </lineage>
</organism>
<dbReference type="Gene3D" id="1.10.357.10">
    <property type="entry name" value="Tetracycline Repressor, domain 2"/>
    <property type="match status" value="1"/>
</dbReference>
<comment type="caution">
    <text evidence="7">The sequence shown here is derived from an EMBL/GenBank/DDBJ whole genome shotgun (WGS) entry which is preliminary data.</text>
</comment>
<dbReference type="InterPro" id="IPR001647">
    <property type="entry name" value="HTH_TetR"/>
</dbReference>
<dbReference type="PRINTS" id="PR00455">
    <property type="entry name" value="HTHTETR"/>
</dbReference>
<keyword evidence="3" id="KW-0804">Transcription</keyword>
<name>A0A4U0NAY2_9ACTN</name>
<evidence type="ECO:0000256" key="3">
    <source>
        <dbReference type="ARBA" id="ARBA00023163"/>
    </source>
</evidence>
<keyword evidence="1" id="KW-0805">Transcription regulation</keyword>
<evidence type="ECO:0000256" key="4">
    <source>
        <dbReference type="PROSITE-ProRule" id="PRU00335"/>
    </source>
</evidence>
<dbReference type="PANTHER" id="PTHR30055:SF234">
    <property type="entry name" value="HTH-TYPE TRANSCRIPTIONAL REGULATOR BETI"/>
    <property type="match status" value="1"/>
</dbReference>
<dbReference type="Proteomes" id="UP000308697">
    <property type="component" value="Unassembled WGS sequence"/>
</dbReference>
<protein>
    <submittedName>
        <fullName evidence="7">TetR/AcrR family transcriptional regulator</fullName>
    </submittedName>
</protein>
<feature type="region of interest" description="Disordered" evidence="5">
    <location>
        <begin position="1"/>
        <end position="47"/>
    </location>
</feature>
<evidence type="ECO:0000256" key="5">
    <source>
        <dbReference type="SAM" id="MobiDB-lite"/>
    </source>
</evidence>
<dbReference type="GO" id="GO:0000976">
    <property type="term" value="F:transcription cis-regulatory region binding"/>
    <property type="evidence" value="ECO:0007669"/>
    <property type="project" value="TreeGrafter"/>
</dbReference>
<dbReference type="SUPFAM" id="SSF46689">
    <property type="entry name" value="Homeodomain-like"/>
    <property type="match status" value="1"/>
</dbReference>
<dbReference type="GO" id="GO:0003700">
    <property type="term" value="F:DNA-binding transcription factor activity"/>
    <property type="evidence" value="ECO:0007669"/>
    <property type="project" value="TreeGrafter"/>
</dbReference>
<dbReference type="EMBL" id="SUMB01000007">
    <property type="protein sequence ID" value="TJZ51085.1"/>
    <property type="molecule type" value="Genomic_DNA"/>
</dbReference>
<evidence type="ECO:0000259" key="6">
    <source>
        <dbReference type="PROSITE" id="PS50977"/>
    </source>
</evidence>
<reference evidence="7 8" key="1">
    <citation type="submission" date="2019-04" db="EMBL/GenBank/DDBJ databases">
        <title>Streptomyces piniterrae sp. nov., a heliquinomycin-producing actinomycete isolated from rhizosphere soil of Pinus yunnanensis.</title>
        <authorList>
            <person name="Zhuang X."/>
            <person name="Zhao J."/>
        </authorList>
    </citation>
    <scope>NUCLEOTIDE SEQUENCE [LARGE SCALE GENOMIC DNA]</scope>
    <source>
        <strain evidence="8">jys28</strain>
    </source>
</reference>
<evidence type="ECO:0000256" key="2">
    <source>
        <dbReference type="ARBA" id="ARBA00023125"/>
    </source>
</evidence>
<dbReference type="PROSITE" id="PS50977">
    <property type="entry name" value="HTH_TETR_2"/>
    <property type="match status" value="1"/>
</dbReference>
<evidence type="ECO:0000313" key="8">
    <source>
        <dbReference type="Proteomes" id="UP000308697"/>
    </source>
</evidence>
<evidence type="ECO:0000313" key="7">
    <source>
        <dbReference type="EMBL" id="TJZ51085.1"/>
    </source>
</evidence>
<feature type="compositionally biased region" description="Basic and acidic residues" evidence="5">
    <location>
        <begin position="7"/>
        <end position="21"/>
    </location>
</feature>
<dbReference type="RefSeq" id="WP_136741718.1">
    <property type="nucleotide sequence ID" value="NZ_SUMB01000007.1"/>
</dbReference>
<dbReference type="InterPro" id="IPR009057">
    <property type="entry name" value="Homeodomain-like_sf"/>
</dbReference>
<sequence>MVDEVRDESGKGRAGGRERGTGRAADGQAADRVETGHVEAGYPETGYVEDDGRLTLRERKKLRTRQRISGEATLLFIERGFDNVTVAEVARAAEVSTMTVFNYFPRKEDLFLDRIPEGRELITRAIRDRGADESPLAALRRLALDLLARRHPLAGVGDNFTHFWRTVLESPALRARGREAVEEIEDVLAGLLAEVAGDAGGRRGDGGDPRLAAALIIAAYRVAYAGAAARQLDGDPADEVAVEQAAVLERTFDALERALRGSRGSE</sequence>
<dbReference type="AlphaFoldDB" id="A0A4U0NAY2"/>
<dbReference type="PANTHER" id="PTHR30055">
    <property type="entry name" value="HTH-TYPE TRANSCRIPTIONAL REGULATOR RUTR"/>
    <property type="match status" value="1"/>
</dbReference>